<dbReference type="InterPro" id="IPR006612">
    <property type="entry name" value="THAP_Znf"/>
</dbReference>
<evidence type="ECO:0000313" key="6">
    <source>
        <dbReference type="EMBL" id="VVD03651.1"/>
    </source>
</evidence>
<evidence type="ECO:0000256" key="2">
    <source>
        <dbReference type="ARBA" id="ARBA00022771"/>
    </source>
</evidence>
<dbReference type="Pfam" id="PF05485">
    <property type="entry name" value="THAP"/>
    <property type="match status" value="1"/>
</dbReference>
<evidence type="ECO:0000259" key="5">
    <source>
        <dbReference type="Pfam" id="PF05485"/>
    </source>
</evidence>
<dbReference type="GO" id="GO:0008270">
    <property type="term" value="F:zinc ion binding"/>
    <property type="evidence" value="ECO:0007669"/>
    <property type="project" value="UniProtKB-KW"/>
</dbReference>
<proteinExistence type="predicted"/>
<reference evidence="6 7" key="1">
    <citation type="submission" date="2017-07" db="EMBL/GenBank/DDBJ databases">
        <authorList>
            <person name="Talla V."/>
            <person name="Backstrom N."/>
        </authorList>
    </citation>
    <scope>NUCLEOTIDE SEQUENCE [LARGE SCALE GENOMIC DNA]</scope>
</reference>
<dbReference type="GO" id="GO:0003677">
    <property type="term" value="F:DNA binding"/>
    <property type="evidence" value="ECO:0007669"/>
    <property type="project" value="UniProtKB-KW"/>
</dbReference>
<dbReference type="AlphaFoldDB" id="A0A5E4QZ17"/>
<dbReference type="Proteomes" id="UP000324832">
    <property type="component" value="Unassembled WGS sequence"/>
</dbReference>
<keyword evidence="1" id="KW-0479">Metal-binding</keyword>
<accession>A0A5E4QZ17</accession>
<feature type="domain" description="THAP-type" evidence="5">
    <location>
        <begin position="5"/>
        <end position="35"/>
    </location>
</feature>
<dbReference type="EMBL" id="FZQP02006789">
    <property type="protein sequence ID" value="VVD03651.1"/>
    <property type="molecule type" value="Genomic_DNA"/>
</dbReference>
<name>A0A5E4QZ17_9NEOP</name>
<sequence>MPTQNSKICSDHFDSEQKYTSAKGRTLLKKSAVPIFKKPENLPLRQIHSPNSLDDIDISDMASIFDTPRKCSLKKRVR</sequence>
<keyword evidence="2" id="KW-0863">Zinc-finger</keyword>
<keyword evidence="7" id="KW-1185">Reference proteome</keyword>
<organism evidence="6 7">
    <name type="scientific">Leptidea sinapis</name>
    <dbReference type="NCBI Taxonomy" id="189913"/>
    <lineage>
        <taxon>Eukaryota</taxon>
        <taxon>Metazoa</taxon>
        <taxon>Ecdysozoa</taxon>
        <taxon>Arthropoda</taxon>
        <taxon>Hexapoda</taxon>
        <taxon>Insecta</taxon>
        <taxon>Pterygota</taxon>
        <taxon>Neoptera</taxon>
        <taxon>Endopterygota</taxon>
        <taxon>Lepidoptera</taxon>
        <taxon>Glossata</taxon>
        <taxon>Ditrysia</taxon>
        <taxon>Papilionoidea</taxon>
        <taxon>Pieridae</taxon>
        <taxon>Dismorphiinae</taxon>
        <taxon>Leptidea</taxon>
    </lineage>
</organism>
<evidence type="ECO:0000313" key="7">
    <source>
        <dbReference type="Proteomes" id="UP000324832"/>
    </source>
</evidence>
<keyword evidence="4" id="KW-0238">DNA-binding</keyword>
<evidence type="ECO:0000256" key="3">
    <source>
        <dbReference type="ARBA" id="ARBA00022833"/>
    </source>
</evidence>
<evidence type="ECO:0000256" key="1">
    <source>
        <dbReference type="ARBA" id="ARBA00022723"/>
    </source>
</evidence>
<keyword evidence="3" id="KW-0862">Zinc</keyword>
<evidence type="ECO:0000256" key="4">
    <source>
        <dbReference type="ARBA" id="ARBA00023125"/>
    </source>
</evidence>
<gene>
    <name evidence="6" type="ORF">LSINAPIS_LOCUS13603</name>
</gene>
<protein>
    <recommendedName>
        <fullName evidence="5">THAP-type domain-containing protein</fullName>
    </recommendedName>
</protein>